<keyword evidence="6 9" id="KW-1133">Transmembrane helix</keyword>
<dbReference type="GO" id="GO:0016020">
    <property type="term" value="C:membrane"/>
    <property type="evidence" value="ECO:0007669"/>
    <property type="project" value="UniProtKB-SubCell"/>
</dbReference>
<keyword evidence="5 9" id="KW-0812">Transmembrane</keyword>
<accession>A0A1S9RMQ1</accession>
<dbReference type="CDD" id="cd02440">
    <property type="entry name" value="AdoMet_MTases"/>
    <property type="match status" value="1"/>
</dbReference>
<evidence type="ECO:0000256" key="2">
    <source>
        <dbReference type="ARBA" id="ARBA00022603"/>
    </source>
</evidence>
<evidence type="ECO:0000259" key="10">
    <source>
        <dbReference type="Pfam" id="PF01490"/>
    </source>
</evidence>
<dbReference type="Pfam" id="PF01490">
    <property type="entry name" value="Aa_trans"/>
    <property type="match status" value="1"/>
</dbReference>
<feature type="transmembrane region" description="Helical" evidence="9">
    <location>
        <begin position="181"/>
        <end position="202"/>
    </location>
</feature>
<evidence type="ECO:0000256" key="3">
    <source>
        <dbReference type="ARBA" id="ARBA00022679"/>
    </source>
</evidence>
<dbReference type="InterPro" id="IPR013057">
    <property type="entry name" value="AA_transpt_TM"/>
</dbReference>
<feature type="transmembrane region" description="Helical" evidence="9">
    <location>
        <begin position="305"/>
        <end position="326"/>
    </location>
</feature>
<dbReference type="GO" id="GO:0032259">
    <property type="term" value="P:methylation"/>
    <property type="evidence" value="ECO:0007669"/>
    <property type="project" value="UniProtKB-KW"/>
</dbReference>
<dbReference type="Pfam" id="PF02353">
    <property type="entry name" value="CMAS"/>
    <property type="match status" value="1"/>
</dbReference>
<reference evidence="12" key="1">
    <citation type="submission" date="2015-09" db="EMBL/GenBank/DDBJ databases">
        <authorList>
            <person name="Fill T.P."/>
            <person name="Baretta J.F."/>
            <person name="de Almeida L.G."/>
            <person name="Rocha M."/>
            <person name="de Souza D.H."/>
            <person name="Malavazi I."/>
            <person name="Cerdeira L.T."/>
            <person name="Hong H."/>
            <person name="Samborskyy M."/>
            <person name="de Vasconcelos A.T."/>
            <person name="Leadlay P."/>
            <person name="Rodrigues-Filho E."/>
        </authorList>
    </citation>
    <scope>NUCLEOTIDE SEQUENCE [LARGE SCALE GENOMIC DNA]</scope>
    <source>
        <strain evidence="12">LaBioMMi 136</strain>
    </source>
</reference>
<feature type="transmembrane region" description="Helical" evidence="9">
    <location>
        <begin position="263"/>
        <end position="285"/>
    </location>
</feature>
<feature type="transmembrane region" description="Helical" evidence="9">
    <location>
        <begin position="410"/>
        <end position="435"/>
    </location>
</feature>
<proteinExistence type="predicted"/>
<feature type="transmembrane region" description="Helical" evidence="9">
    <location>
        <begin position="73"/>
        <end position="93"/>
    </location>
</feature>
<feature type="transmembrane region" description="Helical" evidence="9">
    <location>
        <begin position="230"/>
        <end position="251"/>
    </location>
</feature>
<feature type="transmembrane region" description="Helical" evidence="9">
    <location>
        <begin position="375"/>
        <end position="398"/>
    </location>
</feature>
<evidence type="ECO:0000256" key="8">
    <source>
        <dbReference type="ARBA" id="ARBA00023136"/>
    </source>
</evidence>
<gene>
    <name evidence="11" type="ORF">PEBR_19645</name>
</gene>
<protein>
    <recommendedName>
        <fullName evidence="10">Amino acid transporter transmembrane domain-containing protein</fullName>
    </recommendedName>
</protein>
<comment type="subcellular location">
    <subcellularLocation>
        <location evidence="1">Membrane</location>
    </subcellularLocation>
</comment>
<evidence type="ECO:0000256" key="9">
    <source>
        <dbReference type="SAM" id="Phobius"/>
    </source>
</evidence>
<keyword evidence="2" id="KW-0489">Methyltransferase</keyword>
<dbReference type="FunFam" id="1.20.1740.10:FF:000039">
    <property type="entry name" value="Neutral amino acid transporter (Eurofung)"/>
    <property type="match status" value="1"/>
</dbReference>
<dbReference type="PANTHER" id="PTHR43667:SF1">
    <property type="entry name" value="CYCLOPROPANE-FATTY-ACYL-PHOSPHOLIPID SYNTHASE"/>
    <property type="match status" value="1"/>
</dbReference>
<organism evidence="11 12">
    <name type="scientific">Penicillium brasilianum</name>
    <dbReference type="NCBI Taxonomy" id="104259"/>
    <lineage>
        <taxon>Eukaryota</taxon>
        <taxon>Fungi</taxon>
        <taxon>Dikarya</taxon>
        <taxon>Ascomycota</taxon>
        <taxon>Pezizomycotina</taxon>
        <taxon>Eurotiomycetes</taxon>
        <taxon>Eurotiomycetidae</taxon>
        <taxon>Eurotiales</taxon>
        <taxon>Aspergillaceae</taxon>
        <taxon>Penicillium</taxon>
    </lineage>
</organism>
<keyword evidence="4" id="KW-0949">S-adenosyl-L-methionine</keyword>
<dbReference type="Gene3D" id="3.40.50.150">
    <property type="entry name" value="Vaccinia Virus protein VP39"/>
    <property type="match status" value="1"/>
</dbReference>
<feature type="transmembrane region" description="Helical" evidence="9">
    <location>
        <begin position="347"/>
        <end position="369"/>
    </location>
</feature>
<evidence type="ECO:0000256" key="1">
    <source>
        <dbReference type="ARBA" id="ARBA00004370"/>
    </source>
</evidence>
<dbReference type="EMBL" id="LJBN01000133">
    <property type="protein sequence ID" value="OOQ86799.1"/>
    <property type="molecule type" value="Genomic_DNA"/>
</dbReference>
<dbReference type="InterPro" id="IPR029063">
    <property type="entry name" value="SAM-dependent_MTases_sf"/>
</dbReference>
<keyword evidence="8 9" id="KW-0472">Membrane</keyword>
<dbReference type="PANTHER" id="PTHR43667">
    <property type="entry name" value="CYCLOPROPANE-FATTY-ACYL-PHOSPHOLIPID SYNTHASE"/>
    <property type="match status" value="1"/>
</dbReference>
<dbReference type="GO" id="GO:0006629">
    <property type="term" value="P:lipid metabolic process"/>
    <property type="evidence" value="ECO:0007669"/>
    <property type="project" value="UniProtKB-KW"/>
</dbReference>
<dbReference type="GO" id="GO:0008168">
    <property type="term" value="F:methyltransferase activity"/>
    <property type="evidence" value="ECO:0007669"/>
    <property type="project" value="UniProtKB-KW"/>
</dbReference>
<keyword evidence="3" id="KW-0808">Transferase</keyword>
<feature type="domain" description="Amino acid transporter transmembrane" evidence="10">
    <location>
        <begin position="43"/>
        <end position="436"/>
    </location>
</feature>
<dbReference type="SUPFAM" id="SSF53335">
    <property type="entry name" value="S-adenosyl-L-methionine-dependent methyltransferases"/>
    <property type="match status" value="1"/>
</dbReference>
<evidence type="ECO:0000256" key="5">
    <source>
        <dbReference type="ARBA" id="ARBA00022692"/>
    </source>
</evidence>
<feature type="transmembrane region" description="Helical" evidence="9">
    <location>
        <begin position="149"/>
        <end position="169"/>
    </location>
</feature>
<evidence type="ECO:0000313" key="11">
    <source>
        <dbReference type="EMBL" id="OOQ86799.1"/>
    </source>
</evidence>
<sequence length="819" mass="90379">MSEEKKEDFLAPVPTQNGEILEASHDAVFGEITEDGPNYRAVGWKGTAVLMMKTQIGLGVLSIPVAFDALGVVPGVICLIVIAGITTWSDYIIGIFKLRHREVYGIDDVGELLMGRPGRYMLGAAFCLWWIFVAGSGMLGISIGLNAVSSHATCTAVYVAVAAIVAFLFASIQTLGRISWLAWVGLFCILTSILIVTVAVGIQDRPSAAPTDAVWVSDYKIVGSSSFSEAISAVSTIIFAYAGTPAFFSIASEMRDPTHYNRALITCQSVVTCFYIAIGIVIYYYCGSYVSSPALGSAGPIVKKVSYGFALPGLIVSTLLFVHITGKYIFVRMLSGSRHLTANTVKHWVIWLGCTFGVTLVAYIIASAIPVFGDLVSLVGALLGTPMCFQPMGGMWLYDNWSKGKDHRTMRWNLMVGWSIFVIVAGFFLMVAGTYGSKGHRQPKLTTMGLTHELPRTGLAALLASLDIPGEIQLPTGTVVRVGSDEPKYRVIFRSESALRTPMTELGVGRAYISGDIEVEGDLGALFDAREKLPDKVPLRQKFQFLYDYFRTATAMNSKAISEHYSPDESIEEASEHKLESMFNSLELKPGQRLLDIGGGWGGVTQYCGARGVHVTTLTLTVDSARFIQNLISEKSLPGEVFLQDFLNFKPEEQFDHVVIYGVIEHLPDYRGFARRIWDVLKPGGRIYLDGSAAVTKFAVSSWTRDYIWRGTHTFMTVQDVMAEFLYHGFEVIEVVRETKDYELTMLEWAKRLDSAKEEVIAGWGEETYRVFRLFLWGGTHAFKTNTLQAYHMVAEKTNSPGPRPSTYRRLVQFLGTLR</sequence>
<dbReference type="Proteomes" id="UP000190744">
    <property type="component" value="Unassembled WGS sequence"/>
</dbReference>
<dbReference type="InterPro" id="IPR050723">
    <property type="entry name" value="CFA/CMAS"/>
</dbReference>
<evidence type="ECO:0000256" key="4">
    <source>
        <dbReference type="ARBA" id="ARBA00022691"/>
    </source>
</evidence>
<evidence type="ECO:0000256" key="7">
    <source>
        <dbReference type="ARBA" id="ARBA00023098"/>
    </source>
</evidence>
<evidence type="ECO:0000256" key="6">
    <source>
        <dbReference type="ARBA" id="ARBA00022989"/>
    </source>
</evidence>
<feature type="transmembrane region" description="Helical" evidence="9">
    <location>
        <begin position="120"/>
        <end position="143"/>
    </location>
</feature>
<name>A0A1S9RMQ1_PENBI</name>
<keyword evidence="7" id="KW-0443">Lipid metabolism</keyword>
<evidence type="ECO:0000313" key="12">
    <source>
        <dbReference type="Proteomes" id="UP000190744"/>
    </source>
</evidence>
<dbReference type="AlphaFoldDB" id="A0A1S9RMQ1"/>
<comment type="caution">
    <text evidence="11">The sequence shown here is derived from an EMBL/GenBank/DDBJ whole genome shotgun (WGS) entry which is preliminary data.</text>
</comment>